<keyword evidence="2" id="KW-1185">Reference proteome</keyword>
<dbReference type="RefSeq" id="WP_343791683.1">
    <property type="nucleotide sequence ID" value="NZ_BAAAGA010000002.1"/>
</dbReference>
<dbReference type="EMBL" id="BAAAGA010000002">
    <property type="protein sequence ID" value="GAA0618175.1"/>
    <property type="molecule type" value="Genomic_DNA"/>
</dbReference>
<dbReference type="Pfam" id="PF06945">
    <property type="entry name" value="DUF1289"/>
    <property type="match status" value="1"/>
</dbReference>
<dbReference type="PANTHER" id="PTHR35175">
    <property type="entry name" value="DUF1289 DOMAIN-CONTAINING PROTEIN"/>
    <property type="match status" value="1"/>
</dbReference>
<evidence type="ECO:0000313" key="1">
    <source>
        <dbReference type="EMBL" id="GAA0618175.1"/>
    </source>
</evidence>
<name>A0ABP3RV27_9CAUL</name>
<accession>A0ABP3RV27</accession>
<comment type="caution">
    <text evidence="1">The sequence shown here is derived from an EMBL/GenBank/DDBJ whole genome shotgun (WGS) entry which is preliminary data.</text>
</comment>
<organism evidence="1 2">
    <name type="scientific">Brevundimonas kwangchunensis</name>
    <dbReference type="NCBI Taxonomy" id="322163"/>
    <lineage>
        <taxon>Bacteria</taxon>
        <taxon>Pseudomonadati</taxon>
        <taxon>Pseudomonadota</taxon>
        <taxon>Alphaproteobacteria</taxon>
        <taxon>Caulobacterales</taxon>
        <taxon>Caulobacteraceae</taxon>
        <taxon>Brevundimonas</taxon>
    </lineage>
</organism>
<gene>
    <name evidence="1" type="ORF">GCM10009422_11880</name>
</gene>
<protein>
    <recommendedName>
        <fullName evidence="3">DUF1289 domain-containing protein</fullName>
    </recommendedName>
</protein>
<reference evidence="2" key="1">
    <citation type="journal article" date="2019" name="Int. J. Syst. Evol. Microbiol.">
        <title>The Global Catalogue of Microorganisms (GCM) 10K type strain sequencing project: providing services to taxonomists for standard genome sequencing and annotation.</title>
        <authorList>
            <consortium name="The Broad Institute Genomics Platform"/>
            <consortium name="The Broad Institute Genome Sequencing Center for Infectious Disease"/>
            <person name="Wu L."/>
            <person name="Ma J."/>
        </authorList>
    </citation>
    <scope>NUCLEOTIDE SEQUENCE [LARGE SCALE GENOMIC DNA]</scope>
    <source>
        <strain evidence="2">JCM 12928</strain>
    </source>
</reference>
<evidence type="ECO:0000313" key="2">
    <source>
        <dbReference type="Proteomes" id="UP001501352"/>
    </source>
</evidence>
<dbReference type="Proteomes" id="UP001501352">
    <property type="component" value="Unassembled WGS sequence"/>
</dbReference>
<evidence type="ECO:0008006" key="3">
    <source>
        <dbReference type="Google" id="ProtNLM"/>
    </source>
</evidence>
<proteinExistence type="predicted"/>
<sequence>MSSTVTPTPRPGPPRAIATPCVKVCIVDGPTGLCLGCFRSLQEIGGWSSLTDDQRAAIMAELPSRRDRIDPAKLGG</sequence>
<dbReference type="InterPro" id="IPR010710">
    <property type="entry name" value="DUF1289"/>
</dbReference>
<dbReference type="PANTHER" id="PTHR35175:SF2">
    <property type="entry name" value="DUF1289 DOMAIN-CONTAINING PROTEIN"/>
    <property type="match status" value="1"/>
</dbReference>